<reference evidence="4 5" key="1">
    <citation type="submission" date="2020-05" db="EMBL/GenBank/DDBJ databases">
        <title>Draft Genome Sequences of Sphingomonas sp. Isolated from the International Space Station.</title>
        <authorList>
            <person name="Bijlani S."/>
            <person name="Singh N.K."/>
            <person name="Mason C.E."/>
            <person name="Wang C.C."/>
            <person name="Venkateswaran K."/>
        </authorList>
    </citation>
    <scope>NUCLEOTIDE SEQUENCE [LARGE SCALE GENOMIC DNA]</scope>
    <source>
        <strain evidence="2 5">IIF7SW-B5</strain>
        <strain evidence="3">ISS-IIF7SWP</strain>
    </source>
</reference>
<dbReference type="EMBL" id="JABEOV010000008">
    <property type="protein sequence ID" value="NNG52773.1"/>
    <property type="molecule type" value="Genomic_DNA"/>
</dbReference>
<sequence length="92" mass="10740">MAIFLCRSWEQIRRLNWQAVGNRLQRIKSNVSGGDKKFPNCDMSPMIELTREVLAYTLIGGVLLFAAPWAAVALRRRQRRKLRQRGIKRYGH</sequence>
<dbReference type="Proteomes" id="UP000531581">
    <property type="component" value="Unassembled WGS sequence"/>
</dbReference>
<accession>A0A7Y7QYQ4</accession>
<keyword evidence="1" id="KW-0472">Membrane</keyword>
<keyword evidence="5" id="KW-1185">Reference proteome</keyword>
<name>A0A7Y7QYQ4_9SPHN</name>
<proteinExistence type="predicted"/>
<evidence type="ECO:0000313" key="5">
    <source>
        <dbReference type="Proteomes" id="UP000557656"/>
    </source>
</evidence>
<protein>
    <submittedName>
        <fullName evidence="3">Uncharacterized protein</fullName>
    </submittedName>
</protein>
<gene>
    <name evidence="2" type="ORF">HKX05_05350</name>
    <name evidence="3" type="ORF">HLV41_18700</name>
</gene>
<dbReference type="RefSeq" id="WP_170171417.1">
    <property type="nucleotide sequence ID" value="NZ_JABEOW010000012.1"/>
</dbReference>
<evidence type="ECO:0000313" key="4">
    <source>
        <dbReference type="Proteomes" id="UP000531581"/>
    </source>
</evidence>
<evidence type="ECO:0000313" key="3">
    <source>
        <dbReference type="EMBL" id="NVP33068.1"/>
    </source>
</evidence>
<evidence type="ECO:0000256" key="1">
    <source>
        <dbReference type="SAM" id="Phobius"/>
    </source>
</evidence>
<feature type="transmembrane region" description="Helical" evidence="1">
    <location>
        <begin position="53"/>
        <end position="74"/>
    </location>
</feature>
<evidence type="ECO:0000313" key="2">
    <source>
        <dbReference type="EMBL" id="NNG52773.1"/>
    </source>
</evidence>
<comment type="caution">
    <text evidence="3">The sequence shown here is derived from an EMBL/GenBank/DDBJ whole genome shotgun (WGS) entry which is preliminary data.</text>
</comment>
<dbReference type="Proteomes" id="UP000557656">
    <property type="component" value="Unassembled WGS sequence"/>
</dbReference>
<keyword evidence="1" id="KW-1133">Transmembrane helix</keyword>
<dbReference type="EMBL" id="JABYQV010000024">
    <property type="protein sequence ID" value="NVP33068.1"/>
    <property type="molecule type" value="Genomic_DNA"/>
</dbReference>
<organism evidence="3 4">
    <name type="scientific">Sphingomonas sanguinis</name>
    <dbReference type="NCBI Taxonomy" id="33051"/>
    <lineage>
        <taxon>Bacteria</taxon>
        <taxon>Pseudomonadati</taxon>
        <taxon>Pseudomonadota</taxon>
        <taxon>Alphaproteobacteria</taxon>
        <taxon>Sphingomonadales</taxon>
        <taxon>Sphingomonadaceae</taxon>
        <taxon>Sphingomonas</taxon>
    </lineage>
</organism>
<dbReference type="AlphaFoldDB" id="A0A7Y7QYQ4"/>
<keyword evidence="1" id="KW-0812">Transmembrane</keyword>